<proteinExistence type="predicted"/>
<evidence type="ECO:0000313" key="3">
    <source>
        <dbReference type="EMBL" id="SDU71820.1"/>
    </source>
</evidence>
<dbReference type="EMBL" id="LT629791">
    <property type="protein sequence ID" value="SDU71820.1"/>
    <property type="molecule type" value="Genomic_DNA"/>
</dbReference>
<feature type="transmembrane region" description="Helical" evidence="2">
    <location>
        <begin position="98"/>
        <end position="116"/>
    </location>
</feature>
<accession>A0A1H2KT10</accession>
<sequence length="190" mass="20223">MITDADDWDAGREVSKQRRSPQGKREQYRRELLAALRLRDVDADRIGEVLAEVDSHVAETGEDPRDAFGAPADYARVVGEGHHRLTPGERRTRNAGHALVGGAVGAVSAIGIMAVTSGDDTALGVPSWLVLTIGVVAAVIGIVLLAVRTRVVRDPRTGEPVDPSQRWFAPITLAVYVVVMGVCAGIGTLL</sequence>
<dbReference type="AlphaFoldDB" id="A0A1H2KT10"/>
<dbReference type="OrthoDB" id="5192631at2"/>
<reference evidence="4" key="1">
    <citation type="submission" date="2016-10" db="EMBL/GenBank/DDBJ databases">
        <authorList>
            <person name="Varghese N."/>
            <person name="Submissions S."/>
        </authorList>
    </citation>
    <scope>NUCLEOTIDE SEQUENCE [LARGE SCALE GENOMIC DNA]</scope>
    <source>
        <strain evidence="4">DSM 45079</strain>
    </source>
</reference>
<gene>
    <name evidence="3" type="ORF">SAMN04488563_4247</name>
</gene>
<dbReference type="STRING" id="419479.SAMN04488563_4247"/>
<keyword evidence="4" id="KW-1185">Reference proteome</keyword>
<evidence type="ECO:0000256" key="1">
    <source>
        <dbReference type="SAM" id="MobiDB-lite"/>
    </source>
</evidence>
<keyword evidence="2" id="KW-0812">Transmembrane</keyword>
<dbReference type="Proteomes" id="UP000182977">
    <property type="component" value="Chromosome I"/>
</dbReference>
<evidence type="ECO:0000256" key="2">
    <source>
        <dbReference type="SAM" id="Phobius"/>
    </source>
</evidence>
<name>A0A1H2KT10_9ACTN</name>
<feature type="region of interest" description="Disordered" evidence="1">
    <location>
        <begin position="1"/>
        <end position="27"/>
    </location>
</feature>
<dbReference type="RefSeq" id="WP_046768456.1">
    <property type="nucleotide sequence ID" value="NZ_KQ061226.1"/>
</dbReference>
<evidence type="ECO:0000313" key="4">
    <source>
        <dbReference type="Proteomes" id="UP000182977"/>
    </source>
</evidence>
<feature type="transmembrane region" description="Helical" evidence="2">
    <location>
        <begin position="167"/>
        <end position="189"/>
    </location>
</feature>
<feature type="transmembrane region" description="Helical" evidence="2">
    <location>
        <begin position="128"/>
        <end position="147"/>
    </location>
</feature>
<protein>
    <submittedName>
        <fullName evidence="3">Uncharacterized protein</fullName>
    </submittedName>
</protein>
<keyword evidence="2" id="KW-1133">Transmembrane helix</keyword>
<organism evidence="3 4">
    <name type="scientific">Jiangella alkaliphila</name>
    <dbReference type="NCBI Taxonomy" id="419479"/>
    <lineage>
        <taxon>Bacteria</taxon>
        <taxon>Bacillati</taxon>
        <taxon>Actinomycetota</taxon>
        <taxon>Actinomycetes</taxon>
        <taxon>Jiangellales</taxon>
        <taxon>Jiangellaceae</taxon>
        <taxon>Jiangella</taxon>
    </lineage>
</organism>
<keyword evidence="2" id="KW-0472">Membrane</keyword>